<dbReference type="Proteomes" id="UP000249619">
    <property type="component" value="Unassembled WGS sequence"/>
</dbReference>
<dbReference type="InterPro" id="IPR050168">
    <property type="entry name" value="AAA_ATPase_domain"/>
</dbReference>
<protein>
    <submittedName>
        <fullName evidence="3">Atp-dependent zn protease</fullName>
        <ecNumber evidence="3">3.6.1.15</ecNumber>
    </submittedName>
</protein>
<dbReference type="STRING" id="183478.A0A364NEK5"/>
<evidence type="ECO:0000313" key="4">
    <source>
        <dbReference type="Proteomes" id="UP000249619"/>
    </source>
</evidence>
<dbReference type="Gene3D" id="3.40.50.300">
    <property type="entry name" value="P-loop containing nucleotide triphosphate hydrolases"/>
    <property type="match status" value="1"/>
</dbReference>
<name>A0A364NEK5_STELY</name>
<keyword evidence="3" id="KW-0645">Protease</keyword>
<comment type="caution">
    <text evidence="3">The sequence shown here is derived from an EMBL/GenBank/DDBJ whole genome shotgun (WGS) entry which is preliminary data.</text>
</comment>
<dbReference type="EMBL" id="QGDH01000009">
    <property type="protein sequence ID" value="RAR15700.1"/>
    <property type="molecule type" value="Genomic_DNA"/>
</dbReference>
<dbReference type="FunFam" id="3.40.50.300:FF:002838">
    <property type="entry name" value="Uncharacterized ATPase YjoB"/>
    <property type="match status" value="1"/>
</dbReference>
<keyword evidence="4" id="KW-1185">Reference proteome</keyword>
<evidence type="ECO:0000256" key="1">
    <source>
        <dbReference type="SAM" id="MobiDB-lite"/>
    </source>
</evidence>
<dbReference type="GO" id="GO:0003723">
    <property type="term" value="F:RNA binding"/>
    <property type="evidence" value="ECO:0007669"/>
    <property type="project" value="TreeGrafter"/>
</dbReference>
<dbReference type="EC" id="3.6.1.15" evidence="3"/>
<keyword evidence="3" id="KW-0378">Hydrolase</keyword>
<dbReference type="GO" id="GO:1990275">
    <property type="term" value="F:preribosome binding"/>
    <property type="evidence" value="ECO:0007669"/>
    <property type="project" value="TreeGrafter"/>
</dbReference>
<dbReference type="InterPro" id="IPR027417">
    <property type="entry name" value="P-loop_NTPase"/>
</dbReference>
<dbReference type="PANTHER" id="PTHR23077:SF132">
    <property type="entry name" value="ATP-DEPENDENT ZN PROTEASE"/>
    <property type="match status" value="1"/>
</dbReference>
<feature type="compositionally biased region" description="Basic and acidic residues" evidence="1">
    <location>
        <begin position="560"/>
        <end position="575"/>
    </location>
</feature>
<feature type="domain" description="ATPase AAA-type core" evidence="2">
    <location>
        <begin position="273"/>
        <end position="399"/>
    </location>
</feature>
<dbReference type="GO" id="GO:0005634">
    <property type="term" value="C:nucleus"/>
    <property type="evidence" value="ECO:0007669"/>
    <property type="project" value="TreeGrafter"/>
</dbReference>
<evidence type="ECO:0000259" key="2">
    <source>
        <dbReference type="Pfam" id="PF00004"/>
    </source>
</evidence>
<reference evidence="4" key="1">
    <citation type="submission" date="2018-05" db="EMBL/GenBank/DDBJ databases">
        <title>Draft genome sequence of Stemphylium lycopersici strain CIDEFI 213.</title>
        <authorList>
            <person name="Medina R."/>
            <person name="Franco M.E.E."/>
            <person name="Lucentini C.G."/>
            <person name="Saparrat M.C.N."/>
            <person name="Balatti P.A."/>
        </authorList>
    </citation>
    <scope>NUCLEOTIDE SEQUENCE [LARGE SCALE GENOMIC DNA]</scope>
    <source>
        <strain evidence="4">CIDEFI 213</strain>
    </source>
</reference>
<dbReference type="GO" id="GO:0016887">
    <property type="term" value="F:ATP hydrolysis activity"/>
    <property type="evidence" value="ECO:0007669"/>
    <property type="project" value="InterPro"/>
</dbReference>
<dbReference type="AlphaFoldDB" id="A0A364NEK5"/>
<dbReference type="InterPro" id="IPR003959">
    <property type="entry name" value="ATPase_AAA_core"/>
</dbReference>
<dbReference type="PANTHER" id="PTHR23077">
    <property type="entry name" value="AAA-FAMILY ATPASE"/>
    <property type="match status" value="1"/>
</dbReference>
<dbReference type="SUPFAM" id="SSF52540">
    <property type="entry name" value="P-loop containing nucleoside triphosphate hydrolases"/>
    <property type="match status" value="1"/>
</dbReference>
<dbReference type="Pfam" id="PF00004">
    <property type="entry name" value="AAA"/>
    <property type="match status" value="1"/>
</dbReference>
<gene>
    <name evidence="3" type="ORF">DDE83_000932</name>
</gene>
<organism evidence="3 4">
    <name type="scientific">Stemphylium lycopersici</name>
    <name type="common">Tomato gray leaf spot disease fungus</name>
    <name type="synonym">Thyrospora lycopersici</name>
    <dbReference type="NCBI Taxonomy" id="183478"/>
    <lineage>
        <taxon>Eukaryota</taxon>
        <taxon>Fungi</taxon>
        <taxon>Dikarya</taxon>
        <taxon>Ascomycota</taxon>
        <taxon>Pezizomycotina</taxon>
        <taxon>Dothideomycetes</taxon>
        <taxon>Pleosporomycetidae</taxon>
        <taxon>Pleosporales</taxon>
        <taxon>Pleosporineae</taxon>
        <taxon>Pleosporaceae</taxon>
        <taxon>Stemphylium</taxon>
    </lineage>
</organism>
<dbReference type="GO" id="GO:0042254">
    <property type="term" value="P:ribosome biogenesis"/>
    <property type="evidence" value="ECO:0007669"/>
    <property type="project" value="TreeGrafter"/>
</dbReference>
<dbReference type="GO" id="GO:0005524">
    <property type="term" value="F:ATP binding"/>
    <property type="evidence" value="ECO:0007669"/>
    <property type="project" value="InterPro"/>
</dbReference>
<dbReference type="GO" id="GO:0008233">
    <property type="term" value="F:peptidase activity"/>
    <property type="evidence" value="ECO:0007669"/>
    <property type="project" value="UniProtKB-KW"/>
</dbReference>
<dbReference type="CDD" id="cd19481">
    <property type="entry name" value="RecA-like_protease"/>
    <property type="match status" value="1"/>
</dbReference>
<dbReference type="OrthoDB" id="2115716at2759"/>
<evidence type="ECO:0000313" key="3">
    <source>
        <dbReference type="EMBL" id="RAR15700.1"/>
    </source>
</evidence>
<feature type="region of interest" description="Disordered" evidence="1">
    <location>
        <begin position="546"/>
        <end position="594"/>
    </location>
</feature>
<accession>A0A364NEK5</accession>
<dbReference type="GO" id="GO:0006508">
    <property type="term" value="P:proteolysis"/>
    <property type="evidence" value="ECO:0007669"/>
    <property type="project" value="UniProtKB-KW"/>
</dbReference>
<sequence>MTEDVATRSTKAQKWRFLSLSSGLIDLFTSIPASSTGRASSWHIVGMATNASHEDMTSLSYFDHSSAKRVNTDVVLIEAIRTQYPNLDLIVVPQGRFNLLAYASAGFATATPLEDVVKDPVYGPGVKQRMYLTPSKRLDPRPGSMVERVIFGKYMYKWKDQEAIVYIAEGRDGSASYPTPTMYYILSNASHKVDELIKNATEWGAELHNEVWVFDGGYWQKSAELYNSVQKSNWESVILDEDMKKSLIADVENFFDGRETYEDLKVPWKRGVIYYGPPGNGKTISIKAMMHSLYQRGANGDPRLAVPTLYVRSLASFGGPEYALQEIFGKARQEAPCYLVFEDLDSIINDNVRSYFLNEVDGLKSNDGILMVGSTNHLDRLDPGIAKRPSRFDRKYYFPDPDYDQRVQYAKFWQHKLKDNKDLDFPDELCAKIAEITAKFSFAYMQEAFVAALLAIAARGGKTGAEAEREANRWSGPQDPMKLATGTLHENFGRRAHCEDSYDYLSGSDSDLDKLELWVEIKKQVKILKEEMDEKKRTVDLAVPSRPKVSVAPPPPHPTQFRDELDSILHGGQERRPRHPFPEFENLSSHMRFH</sequence>
<proteinExistence type="predicted"/>